<evidence type="ECO:0000313" key="1">
    <source>
        <dbReference type="EMBL" id="GMA85377.1"/>
    </source>
</evidence>
<dbReference type="EMBL" id="BSUZ01000001">
    <property type="protein sequence ID" value="GMA85377.1"/>
    <property type="molecule type" value="Genomic_DNA"/>
</dbReference>
<sequence length="99" mass="10007">MVAGVEVVRTADDAAHAAVRGADVDLAPVDRLAVLLRLGHALDDAADDDRAGDVAAVQRLLLEPDPHERGLHLLGGGARVGVGVLAQPPAGSAPQTSIP</sequence>
<reference evidence="2" key="1">
    <citation type="journal article" date="2019" name="Int. J. Syst. Evol. Microbiol.">
        <title>The Global Catalogue of Microorganisms (GCM) 10K type strain sequencing project: providing services to taxonomists for standard genome sequencing and annotation.</title>
        <authorList>
            <consortium name="The Broad Institute Genomics Platform"/>
            <consortium name="The Broad Institute Genome Sequencing Center for Infectious Disease"/>
            <person name="Wu L."/>
            <person name="Ma J."/>
        </authorList>
    </citation>
    <scope>NUCLEOTIDE SEQUENCE [LARGE SCALE GENOMIC DNA]</scope>
    <source>
        <strain evidence="2">NBRC 108730</strain>
    </source>
</reference>
<dbReference type="Proteomes" id="UP001157017">
    <property type="component" value="Unassembled WGS sequence"/>
</dbReference>
<organism evidence="1 2">
    <name type="scientific">Angustibacter aerolatus</name>
    <dbReference type="NCBI Taxonomy" id="1162965"/>
    <lineage>
        <taxon>Bacteria</taxon>
        <taxon>Bacillati</taxon>
        <taxon>Actinomycetota</taxon>
        <taxon>Actinomycetes</taxon>
        <taxon>Kineosporiales</taxon>
        <taxon>Kineosporiaceae</taxon>
    </lineage>
</organism>
<evidence type="ECO:0000313" key="2">
    <source>
        <dbReference type="Proteomes" id="UP001157017"/>
    </source>
</evidence>
<accession>A0ABQ6JB15</accession>
<proteinExistence type="predicted"/>
<comment type="caution">
    <text evidence="1">The sequence shown here is derived from an EMBL/GenBank/DDBJ whole genome shotgun (WGS) entry which is preliminary data.</text>
</comment>
<protein>
    <submittedName>
        <fullName evidence="1">Uncharacterized protein</fullName>
    </submittedName>
</protein>
<keyword evidence="2" id="KW-1185">Reference proteome</keyword>
<gene>
    <name evidence="1" type="ORF">GCM10025868_06270</name>
</gene>
<name>A0ABQ6JB15_9ACTN</name>